<name>A0A1Y6EPE1_9GAMM</name>
<protein>
    <recommendedName>
        <fullName evidence="3">DUF3301 domain-containing protein</fullName>
    </recommendedName>
</protein>
<organism evidence="1 2">
    <name type="scientific">Pseudidiomarina planktonica</name>
    <dbReference type="NCBI Taxonomy" id="1323738"/>
    <lineage>
        <taxon>Bacteria</taxon>
        <taxon>Pseudomonadati</taxon>
        <taxon>Pseudomonadota</taxon>
        <taxon>Gammaproteobacteria</taxon>
        <taxon>Alteromonadales</taxon>
        <taxon>Idiomarinaceae</taxon>
        <taxon>Pseudidiomarina</taxon>
    </lineage>
</organism>
<dbReference type="InterPro" id="IPR021732">
    <property type="entry name" value="DUF3301"/>
</dbReference>
<dbReference type="EMBL" id="FXWH01000001">
    <property type="protein sequence ID" value="SMQ64427.1"/>
    <property type="molecule type" value="Genomic_DNA"/>
</dbReference>
<dbReference type="AlphaFoldDB" id="A0A1Y6EPE1"/>
<accession>A0A1Y6EPE1</accession>
<dbReference type="RefSeq" id="WP_198677980.1">
    <property type="nucleotide sequence ID" value="NZ_FXWH01000001.1"/>
</dbReference>
<keyword evidence="2" id="KW-1185">Reference proteome</keyword>
<dbReference type="Pfam" id="PF11743">
    <property type="entry name" value="DUF3301"/>
    <property type="match status" value="1"/>
</dbReference>
<evidence type="ECO:0000313" key="1">
    <source>
        <dbReference type="EMBL" id="SMQ64427.1"/>
    </source>
</evidence>
<proteinExistence type="predicted"/>
<evidence type="ECO:0000313" key="2">
    <source>
        <dbReference type="Proteomes" id="UP000194450"/>
    </source>
</evidence>
<reference evidence="2" key="1">
    <citation type="submission" date="2017-04" db="EMBL/GenBank/DDBJ databases">
        <authorList>
            <person name="Varghese N."/>
            <person name="Submissions S."/>
        </authorList>
    </citation>
    <scope>NUCLEOTIDE SEQUENCE [LARGE SCALE GENOMIC DNA]</scope>
</reference>
<evidence type="ECO:0008006" key="3">
    <source>
        <dbReference type="Google" id="ProtNLM"/>
    </source>
</evidence>
<sequence length="105" mass="12205">MILGDVVLLLLLLGCAALFWQWRRQAELAGVFAKRYCQQHQLQLLEIHRASGKLSWRRSAPGWSARFIFDFSSDGESRYQGELWMFNTYLQNVEVPPYRLPEASA</sequence>
<dbReference type="Proteomes" id="UP000194450">
    <property type="component" value="Unassembled WGS sequence"/>
</dbReference>
<gene>
    <name evidence="1" type="ORF">SAMN06297229_1021</name>
</gene>